<comment type="caution">
    <text evidence="1">The sequence shown here is derived from an EMBL/GenBank/DDBJ whole genome shotgun (WGS) entry which is preliminary data.</text>
</comment>
<dbReference type="AlphaFoldDB" id="A0A367JUK7"/>
<dbReference type="Proteomes" id="UP000252139">
    <property type="component" value="Unassembled WGS sequence"/>
</dbReference>
<accession>A0A367JUK7</accession>
<proteinExistence type="predicted"/>
<dbReference type="EMBL" id="PJQL01000680">
    <property type="protein sequence ID" value="RCH93575.1"/>
    <property type="molecule type" value="Genomic_DNA"/>
</dbReference>
<keyword evidence="2" id="KW-1185">Reference proteome</keyword>
<reference evidence="1 2" key="1">
    <citation type="journal article" date="2018" name="G3 (Bethesda)">
        <title>Phylogenetic and Phylogenomic Definition of Rhizopus Species.</title>
        <authorList>
            <person name="Gryganskyi A.P."/>
            <person name="Golan J."/>
            <person name="Dolatabadi S."/>
            <person name="Mondo S."/>
            <person name="Robb S."/>
            <person name="Idnurm A."/>
            <person name="Muszewska A."/>
            <person name="Steczkiewicz K."/>
            <person name="Masonjones S."/>
            <person name="Liao H.L."/>
            <person name="Gajdeczka M.T."/>
            <person name="Anike F."/>
            <person name="Vuek A."/>
            <person name="Anishchenko I.M."/>
            <person name="Voigt K."/>
            <person name="de Hoog G.S."/>
            <person name="Smith M.E."/>
            <person name="Heitman J."/>
            <person name="Vilgalys R."/>
            <person name="Stajich J.E."/>
        </authorList>
    </citation>
    <scope>NUCLEOTIDE SEQUENCE [LARGE SCALE GENOMIC DNA]</scope>
    <source>
        <strain evidence="1 2">CBS 357.93</strain>
    </source>
</reference>
<name>A0A367JUK7_RHIAZ</name>
<protein>
    <submittedName>
        <fullName evidence="1">Uncharacterized protein</fullName>
    </submittedName>
</protein>
<evidence type="ECO:0000313" key="1">
    <source>
        <dbReference type="EMBL" id="RCH93575.1"/>
    </source>
</evidence>
<evidence type="ECO:0000313" key="2">
    <source>
        <dbReference type="Proteomes" id="UP000252139"/>
    </source>
</evidence>
<gene>
    <name evidence="1" type="ORF">CU097_001705</name>
</gene>
<sequence length="85" mass="9788">MRIAMSETQVEERADEDPAFTFNKLLFLANDRTMPQEMKYNVVSEDVPPVPEDNDINKTFSYKSYDLENIKKSIHLMQEEGGSVA</sequence>
<dbReference type="OrthoDB" id="2286105at2759"/>
<organism evidence="1 2">
    <name type="scientific">Rhizopus azygosporus</name>
    <name type="common">Rhizopus microsporus var. azygosporus</name>
    <dbReference type="NCBI Taxonomy" id="86630"/>
    <lineage>
        <taxon>Eukaryota</taxon>
        <taxon>Fungi</taxon>
        <taxon>Fungi incertae sedis</taxon>
        <taxon>Mucoromycota</taxon>
        <taxon>Mucoromycotina</taxon>
        <taxon>Mucoromycetes</taxon>
        <taxon>Mucorales</taxon>
        <taxon>Mucorineae</taxon>
        <taxon>Rhizopodaceae</taxon>
        <taxon>Rhizopus</taxon>
    </lineage>
</organism>